<evidence type="ECO:0000256" key="3">
    <source>
        <dbReference type="ARBA" id="ARBA00022833"/>
    </source>
</evidence>
<keyword evidence="3" id="KW-0862">Zinc</keyword>
<dbReference type="InterPro" id="IPR000433">
    <property type="entry name" value="Znf_ZZ"/>
</dbReference>
<reference evidence="6 7" key="1">
    <citation type="journal article" date="2018" name="New Phytol.">
        <title>Phylogenomics of Endogonaceae and evolution of mycorrhizas within Mucoromycota.</title>
        <authorList>
            <person name="Chang Y."/>
            <person name="Desiro A."/>
            <person name="Na H."/>
            <person name="Sandor L."/>
            <person name="Lipzen A."/>
            <person name="Clum A."/>
            <person name="Barry K."/>
            <person name="Grigoriev I.V."/>
            <person name="Martin F.M."/>
            <person name="Stajich J.E."/>
            <person name="Smith M.E."/>
            <person name="Bonito G."/>
            <person name="Spatafora J.W."/>
        </authorList>
    </citation>
    <scope>NUCLEOTIDE SEQUENCE [LARGE SCALE GENOMIC DNA]</scope>
    <source>
        <strain evidence="6 7">AD002</strain>
    </source>
</reference>
<dbReference type="InterPro" id="IPR043145">
    <property type="entry name" value="Znf_ZZ_sf"/>
</dbReference>
<keyword evidence="7" id="KW-1185">Reference proteome</keyword>
<sequence length="124" mass="14167">MRWKCNDCRDYDLCQVCKSNNKHNHTPSHSFLAIPYPRNHVLGSTRTHGPAHTQAQRTQGAVYHQAQCDFCESIIKGMRHKCINCPDFDLCDSCIALAATQHPDHTFMQIAKPGHPEIKMQSMY</sequence>
<organism evidence="6 7">
    <name type="scientific">Jimgerdemannia flammicorona</name>
    <dbReference type="NCBI Taxonomy" id="994334"/>
    <lineage>
        <taxon>Eukaryota</taxon>
        <taxon>Fungi</taxon>
        <taxon>Fungi incertae sedis</taxon>
        <taxon>Mucoromycota</taxon>
        <taxon>Mucoromycotina</taxon>
        <taxon>Endogonomycetes</taxon>
        <taxon>Endogonales</taxon>
        <taxon>Endogonaceae</taxon>
        <taxon>Jimgerdemannia</taxon>
    </lineage>
</organism>
<comment type="caution">
    <text evidence="6">The sequence shown here is derived from an EMBL/GenBank/DDBJ whole genome shotgun (WGS) entry which is preliminary data.</text>
</comment>
<dbReference type="GO" id="GO:0044753">
    <property type="term" value="C:amphisome"/>
    <property type="evidence" value="ECO:0007669"/>
    <property type="project" value="TreeGrafter"/>
</dbReference>
<accession>A0A433QFA5</accession>
<keyword evidence="1" id="KW-0479">Metal-binding</keyword>
<dbReference type="EMBL" id="RBNJ01006547">
    <property type="protein sequence ID" value="RUS28498.1"/>
    <property type="molecule type" value="Genomic_DNA"/>
</dbReference>
<dbReference type="GO" id="GO:0005080">
    <property type="term" value="F:protein kinase C binding"/>
    <property type="evidence" value="ECO:0007669"/>
    <property type="project" value="TreeGrafter"/>
</dbReference>
<dbReference type="InterPro" id="IPR052260">
    <property type="entry name" value="Autophagy_Rcpt_SigReg"/>
</dbReference>
<keyword evidence="2 4" id="KW-0863">Zinc-finger</keyword>
<dbReference type="GO" id="GO:0070530">
    <property type="term" value="F:K63-linked polyubiquitin modification-dependent protein binding"/>
    <property type="evidence" value="ECO:0007669"/>
    <property type="project" value="TreeGrafter"/>
</dbReference>
<dbReference type="PROSITE" id="PS50135">
    <property type="entry name" value="ZF_ZZ_2"/>
    <property type="match status" value="1"/>
</dbReference>
<dbReference type="PANTHER" id="PTHR15090:SF0">
    <property type="entry name" value="SEQUESTOSOME-1"/>
    <property type="match status" value="1"/>
</dbReference>
<dbReference type="Proteomes" id="UP000274822">
    <property type="component" value="Unassembled WGS sequence"/>
</dbReference>
<protein>
    <recommendedName>
        <fullName evidence="5">ZZ-type domain-containing protein</fullName>
    </recommendedName>
</protein>
<dbReference type="SMART" id="SM00291">
    <property type="entry name" value="ZnF_ZZ"/>
    <property type="match status" value="2"/>
</dbReference>
<dbReference type="GO" id="GO:0008270">
    <property type="term" value="F:zinc ion binding"/>
    <property type="evidence" value="ECO:0007669"/>
    <property type="project" value="UniProtKB-KW"/>
</dbReference>
<evidence type="ECO:0000256" key="1">
    <source>
        <dbReference type="ARBA" id="ARBA00022723"/>
    </source>
</evidence>
<evidence type="ECO:0000256" key="4">
    <source>
        <dbReference type="PROSITE-ProRule" id="PRU00228"/>
    </source>
</evidence>
<dbReference type="Gene3D" id="3.30.60.90">
    <property type="match status" value="2"/>
</dbReference>
<evidence type="ECO:0000256" key="2">
    <source>
        <dbReference type="ARBA" id="ARBA00022771"/>
    </source>
</evidence>
<dbReference type="GO" id="GO:0016235">
    <property type="term" value="C:aggresome"/>
    <property type="evidence" value="ECO:0007669"/>
    <property type="project" value="TreeGrafter"/>
</dbReference>
<name>A0A433QFA5_9FUNG</name>
<dbReference type="GO" id="GO:0007032">
    <property type="term" value="P:endosome organization"/>
    <property type="evidence" value="ECO:0007669"/>
    <property type="project" value="TreeGrafter"/>
</dbReference>
<dbReference type="SUPFAM" id="SSF57850">
    <property type="entry name" value="RING/U-box"/>
    <property type="match status" value="2"/>
</dbReference>
<evidence type="ECO:0000259" key="5">
    <source>
        <dbReference type="PROSITE" id="PS50135"/>
    </source>
</evidence>
<dbReference type="PANTHER" id="PTHR15090">
    <property type="entry name" value="SEQUESTOSOME 1-RELATED"/>
    <property type="match status" value="1"/>
</dbReference>
<dbReference type="GO" id="GO:0000423">
    <property type="term" value="P:mitophagy"/>
    <property type="evidence" value="ECO:0007669"/>
    <property type="project" value="TreeGrafter"/>
</dbReference>
<dbReference type="GO" id="GO:0035973">
    <property type="term" value="P:aggrephagy"/>
    <property type="evidence" value="ECO:0007669"/>
    <property type="project" value="TreeGrafter"/>
</dbReference>
<feature type="domain" description="ZZ-type" evidence="5">
    <location>
        <begin position="1"/>
        <end position="39"/>
    </location>
</feature>
<proteinExistence type="predicted"/>
<evidence type="ECO:0000313" key="7">
    <source>
        <dbReference type="Proteomes" id="UP000274822"/>
    </source>
</evidence>
<dbReference type="Pfam" id="PF00569">
    <property type="entry name" value="ZZ"/>
    <property type="match status" value="2"/>
</dbReference>
<dbReference type="AlphaFoldDB" id="A0A433QFA5"/>
<evidence type="ECO:0000313" key="6">
    <source>
        <dbReference type="EMBL" id="RUS28498.1"/>
    </source>
</evidence>
<gene>
    <name evidence="6" type="ORF">BC938DRAFT_481816</name>
</gene>